<feature type="domain" description="Prephenate dehydratase" evidence="11">
    <location>
        <begin position="11"/>
        <end position="190"/>
    </location>
</feature>
<keyword evidence="7 10" id="KW-0456">Lyase</keyword>
<dbReference type="Gene3D" id="3.40.190.10">
    <property type="entry name" value="Periplasmic binding protein-like II"/>
    <property type="match status" value="2"/>
</dbReference>
<dbReference type="EMBL" id="UPPP01000094">
    <property type="protein sequence ID" value="VBB08671.1"/>
    <property type="molecule type" value="Genomic_DNA"/>
</dbReference>
<dbReference type="PROSITE" id="PS51671">
    <property type="entry name" value="ACT"/>
    <property type="match status" value="1"/>
</dbReference>
<dbReference type="AlphaFoldDB" id="A0A498RB58"/>
<keyword evidence="14" id="KW-1185">Reference proteome</keyword>
<keyword evidence="4 10" id="KW-0028">Amino-acid biosynthesis</keyword>
<dbReference type="GO" id="GO:0004664">
    <property type="term" value="F:prephenate dehydratase activity"/>
    <property type="evidence" value="ECO:0007669"/>
    <property type="project" value="UniProtKB-UniRule"/>
</dbReference>
<comment type="pathway">
    <text evidence="1 10">Amino-acid biosynthesis; L-phenylalanine biosynthesis; phenylpyruvate from prephenate: step 1/1.</text>
</comment>
<sequence length="286" mass="31391">MAVLEPANERVVGYLGPRGTYSEEVALKLYQLETGRLFFMPYTSIDAVIRSVEKGEVSECIVPVENSLEGSVNVTLDDLAHEVELFITREIVLSIRNNLLVKPGTQKIDVIVSHAQALAQCRHYLTTHYPDAEIKIMDSTASAAYLVASGAKNHAAVGSARAGQIYNLAVQAADIQDNPNNSTRFIVLKKDADADVFPANRKTSIVCRINGQHPGSLCNVLLEFAQRQVNLTKIESRPARTGLGEYVFFFDMQGSLNDANVRAAVDAVKSKSLWFKNLGSYPLYAI</sequence>
<evidence type="ECO:0000256" key="9">
    <source>
        <dbReference type="PIRSR" id="PIRSR001500-2"/>
    </source>
</evidence>
<dbReference type="CDD" id="cd13633">
    <property type="entry name" value="PBP2_Sa-PDT_like"/>
    <property type="match status" value="1"/>
</dbReference>
<evidence type="ECO:0000256" key="6">
    <source>
        <dbReference type="ARBA" id="ARBA00023222"/>
    </source>
</evidence>
<evidence type="ECO:0000313" key="13">
    <source>
        <dbReference type="EMBL" id="VBB08671.1"/>
    </source>
</evidence>
<evidence type="ECO:0000256" key="7">
    <source>
        <dbReference type="ARBA" id="ARBA00023239"/>
    </source>
</evidence>
<evidence type="ECO:0000256" key="1">
    <source>
        <dbReference type="ARBA" id="ARBA00004741"/>
    </source>
</evidence>
<dbReference type="InterPro" id="IPR002912">
    <property type="entry name" value="ACT_dom"/>
</dbReference>
<dbReference type="GO" id="GO:0005737">
    <property type="term" value="C:cytoplasm"/>
    <property type="evidence" value="ECO:0007669"/>
    <property type="project" value="TreeGrafter"/>
</dbReference>
<name>A0A498RB58_9FIRM</name>
<evidence type="ECO:0000256" key="2">
    <source>
        <dbReference type="ARBA" id="ARBA00013147"/>
    </source>
</evidence>
<dbReference type="GO" id="GO:0009094">
    <property type="term" value="P:L-phenylalanine biosynthetic process"/>
    <property type="evidence" value="ECO:0007669"/>
    <property type="project" value="UniProtKB-UniPathway"/>
</dbReference>
<proteinExistence type="predicted"/>
<evidence type="ECO:0000313" key="14">
    <source>
        <dbReference type="Proteomes" id="UP000277811"/>
    </source>
</evidence>
<dbReference type="NCBIfam" id="NF008865">
    <property type="entry name" value="PRK11898.1"/>
    <property type="match status" value="1"/>
</dbReference>
<evidence type="ECO:0000259" key="11">
    <source>
        <dbReference type="PROSITE" id="PS51171"/>
    </source>
</evidence>
<dbReference type="InterPro" id="IPR045865">
    <property type="entry name" value="ACT-like_dom_sf"/>
</dbReference>
<feature type="domain" description="ACT" evidence="12">
    <location>
        <begin position="205"/>
        <end position="282"/>
    </location>
</feature>
<dbReference type="Proteomes" id="UP000277811">
    <property type="component" value="Unassembled WGS sequence"/>
</dbReference>
<dbReference type="EC" id="4.2.1.51" evidence="2 10"/>
<dbReference type="PROSITE" id="PS51171">
    <property type="entry name" value="PREPHENATE_DEHYDR_3"/>
    <property type="match status" value="1"/>
</dbReference>
<dbReference type="CDD" id="cd04905">
    <property type="entry name" value="ACT_CM-PDT"/>
    <property type="match status" value="1"/>
</dbReference>
<dbReference type="UniPathway" id="UPA00121">
    <property type="reaction ID" value="UER00345"/>
</dbReference>
<comment type="catalytic activity">
    <reaction evidence="8 10">
        <text>prephenate + H(+) = 3-phenylpyruvate + CO2 + H2O</text>
        <dbReference type="Rhea" id="RHEA:21648"/>
        <dbReference type="ChEBI" id="CHEBI:15377"/>
        <dbReference type="ChEBI" id="CHEBI:15378"/>
        <dbReference type="ChEBI" id="CHEBI:16526"/>
        <dbReference type="ChEBI" id="CHEBI:18005"/>
        <dbReference type="ChEBI" id="CHEBI:29934"/>
        <dbReference type="EC" id="4.2.1.51"/>
    </reaction>
</comment>
<dbReference type="InterPro" id="IPR018528">
    <property type="entry name" value="Preph_deHydtase_CS"/>
</dbReference>
<dbReference type="RefSeq" id="WP_122629536.1">
    <property type="nucleotide sequence ID" value="NZ_UPPP01000094.1"/>
</dbReference>
<evidence type="ECO:0000256" key="5">
    <source>
        <dbReference type="ARBA" id="ARBA00023141"/>
    </source>
</evidence>
<evidence type="ECO:0000256" key="8">
    <source>
        <dbReference type="ARBA" id="ARBA00047848"/>
    </source>
</evidence>
<organism evidence="13 14">
    <name type="scientific">Lucifera butyrica</name>
    <dbReference type="NCBI Taxonomy" id="1351585"/>
    <lineage>
        <taxon>Bacteria</taxon>
        <taxon>Bacillati</taxon>
        <taxon>Bacillota</taxon>
        <taxon>Negativicutes</taxon>
        <taxon>Veillonellales</taxon>
        <taxon>Veillonellaceae</taxon>
        <taxon>Lucifera</taxon>
    </lineage>
</organism>
<dbReference type="Pfam" id="PF00800">
    <property type="entry name" value="PDT"/>
    <property type="match status" value="1"/>
</dbReference>
<keyword evidence="5 10" id="KW-0057">Aromatic amino acid biosynthesis</keyword>
<dbReference type="OrthoDB" id="9802281at2"/>
<dbReference type="SUPFAM" id="SSF55021">
    <property type="entry name" value="ACT-like"/>
    <property type="match status" value="1"/>
</dbReference>
<reference evidence="13 14" key="1">
    <citation type="submission" date="2018-06" db="EMBL/GenBank/DDBJ databases">
        <authorList>
            <person name="Strepis N."/>
        </authorList>
    </citation>
    <scope>NUCLEOTIDE SEQUENCE [LARGE SCALE GENOMIC DNA]</scope>
    <source>
        <strain evidence="13">LUCI</strain>
    </source>
</reference>
<dbReference type="PANTHER" id="PTHR21022">
    <property type="entry name" value="PREPHENATE DEHYDRATASE P PROTEIN"/>
    <property type="match status" value="1"/>
</dbReference>
<dbReference type="Gene3D" id="3.30.70.260">
    <property type="match status" value="1"/>
</dbReference>
<feature type="site" description="Essential for prephenate dehydratase activity" evidence="9">
    <location>
        <position position="183"/>
    </location>
</feature>
<evidence type="ECO:0000256" key="10">
    <source>
        <dbReference type="RuleBase" id="RU361254"/>
    </source>
</evidence>
<accession>A0A498RB58</accession>
<evidence type="ECO:0000256" key="3">
    <source>
        <dbReference type="ARBA" id="ARBA00021872"/>
    </source>
</evidence>
<evidence type="ECO:0000256" key="4">
    <source>
        <dbReference type="ARBA" id="ARBA00022605"/>
    </source>
</evidence>
<dbReference type="PIRSF" id="PIRSF001500">
    <property type="entry name" value="Chor_mut_pdt_Ppr"/>
    <property type="match status" value="1"/>
</dbReference>
<protein>
    <recommendedName>
        <fullName evidence="3 10">Prephenate dehydratase</fullName>
        <shortName evidence="10">PDT</shortName>
        <ecNumber evidence="2 10">4.2.1.51</ecNumber>
    </recommendedName>
</protein>
<gene>
    <name evidence="10" type="primary">pheA</name>
    <name evidence="13" type="ORF">LUCI_3949</name>
</gene>
<dbReference type="SUPFAM" id="SSF53850">
    <property type="entry name" value="Periplasmic binding protein-like II"/>
    <property type="match status" value="1"/>
</dbReference>
<dbReference type="PANTHER" id="PTHR21022:SF19">
    <property type="entry name" value="PREPHENATE DEHYDRATASE-RELATED"/>
    <property type="match status" value="1"/>
</dbReference>
<keyword evidence="6 10" id="KW-0584">Phenylalanine biosynthesis</keyword>
<dbReference type="InterPro" id="IPR001086">
    <property type="entry name" value="Preph_deHydtase"/>
</dbReference>
<dbReference type="InterPro" id="IPR008242">
    <property type="entry name" value="Chor_mutase/pphenate_deHydtase"/>
</dbReference>
<evidence type="ECO:0000259" key="12">
    <source>
        <dbReference type="PROSITE" id="PS51671"/>
    </source>
</evidence>
<dbReference type="PROSITE" id="PS00858">
    <property type="entry name" value="PREPHENATE_DEHYDR_2"/>
    <property type="match status" value="1"/>
</dbReference>